<proteinExistence type="predicted"/>
<dbReference type="Gene3D" id="3.20.20.10">
    <property type="entry name" value="Alanine racemase"/>
    <property type="match status" value="1"/>
</dbReference>
<dbReference type="GO" id="GO:0008721">
    <property type="term" value="F:D-serine ammonia-lyase activity"/>
    <property type="evidence" value="ECO:0007669"/>
    <property type="project" value="TreeGrafter"/>
</dbReference>
<dbReference type="RefSeq" id="WP_036159442.1">
    <property type="nucleotide sequence ID" value="NZ_AVCX01000001.1"/>
</dbReference>
<reference evidence="2 3" key="1">
    <citation type="submission" date="2014-02" db="EMBL/GenBank/DDBJ databases">
        <title>Draft genome sequence of Lysinibacillus odysseyi NBRC 100172.</title>
        <authorList>
            <person name="Zhang F."/>
            <person name="Wang G."/>
            <person name="Zhang L."/>
        </authorList>
    </citation>
    <scope>NUCLEOTIDE SEQUENCE [LARGE SCALE GENOMIC DNA]</scope>
    <source>
        <strain evidence="2 3">NBRC 100172</strain>
    </source>
</reference>
<name>A0A0A3IBT2_9BACI</name>
<dbReference type="Pfam" id="PF01168">
    <property type="entry name" value="Ala_racemase_N"/>
    <property type="match status" value="1"/>
</dbReference>
<dbReference type="InterPro" id="IPR029066">
    <property type="entry name" value="PLP-binding_barrel"/>
</dbReference>
<dbReference type="SUPFAM" id="SSF51419">
    <property type="entry name" value="PLP-binding barrel"/>
    <property type="match status" value="1"/>
</dbReference>
<dbReference type="AlphaFoldDB" id="A0A0A3IBT2"/>
<dbReference type="InterPro" id="IPR051466">
    <property type="entry name" value="D-amino_acid_metab_enzyme"/>
</dbReference>
<protein>
    <recommendedName>
        <fullName evidence="1">Alanine racemase N-terminal domain-containing protein</fullName>
    </recommendedName>
</protein>
<dbReference type="PANTHER" id="PTHR28004:SF2">
    <property type="entry name" value="D-SERINE DEHYDRATASE"/>
    <property type="match status" value="1"/>
</dbReference>
<dbReference type="InterPro" id="IPR001608">
    <property type="entry name" value="Ala_racemase_N"/>
</dbReference>
<keyword evidence="3" id="KW-1185">Reference proteome</keyword>
<dbReference type="eggNOG" id="COG3616">
    <property type="taxonomic scope" value="Bacteria"/>
</dbReference>
<dbReference type="STRING" id="1220589.CD32_23195"/>
<organism evidence="2 3">
    <name type="scientific">Lysinibacillus odysseyi 34hs-1 = NBRC 100172</name>
    <dbReference type="NCBI Taxonomy" id="1220589"/>
    <lineage>
        <taxon>Bacteria</taxon>
        <taxon>Bacillati</taxon>
        <taxon>Bacillota</taxon>
        <taxon>Bacilli</taxon>
        <taxon>Bacillales</taxon>
        <taxon>Bacillaceae</taxon>
        <taxon>Lysinibacillus</taxon>
    </lineage>
</organism>
<dbReference type="EMBL" id="JPVP01000060">
    <property type="protein sequence ID" value="KGR82189.1"/>
    <property type="molecule type" value="Genomic_DNA"/>
</dbReference>
<dbReference type="PANTHER" id="PTHR28004">
    <property type="entry name" value="ZGC:162816-RELATED"/>
    <property type="match status" value="1"/>
</dbReference>
<gene>
    <name evidence="2" type="ORF">CD32_23195</name>
</gene>
<accession>A0A0A3IBT2</accession>
<evidence type="ECO:0000313" key="2">
    <source>
        <dbReference type="EMBL" id="KGR82189.1"/>
    </source>
</evidence>
<dbReference type="OrthoDB" id="2445260at2"/>
<sequence>MQTFDKAFIGLERPFAWVDLDALDANIEFIAAKTKKPVRIATKSIRSTQLLRYIAERLPETAGFMTFTAAETLYLLEQGFNQLLIGYPVMEENAVKKLLFQIKAGKDITFMVDHIEQVEFLERMASGLDVVIPICIDVNVSDDYRVLYFGTKRSPLNSFEKVANFLYAIADKQVQVRGVMAYEAQVAGVPDLPDETVVSRIKSKLISQLKKRSVMQVEQAHHDTINIIRHLEDPIFINAGGSGSIESTNRLEVTEMTIGSAFLAPALFDRYDSLALQKASGFALAVVRQFDEETFVCHGGGYIASGTPGVDRLPAFYEAGRFRYLSLEGAGEVQTPIVDSQKALHIGDTVYFRHAKAGELCERFPMLHAVRGDVRIGTYTTYRGDGQCFL</sequence>
<evidence type="ECO:0000313" key="3">
    <source>
        <dbReference type="Proteomes" id="UP000030437"/>
    </source>
</evidence>
<evidence type="ECO:0000259" key="1">
    <source>
        <dbReference type="Pfam" id="PF01168"/>
    </source>
</evidence>
<comment type="caution">
    <text evidence="2">The sequence shown here is derived from an EMBL/GenBank/DDBJ whole genome shotgun (WGS) entry which is preliminary data.</text>
</comment>
<dbReference type="GO" id="GO:0036088">
    <property type="term" value="P:D-serine catabolic process"/>
    <property type="evidence" value="ECO:0007669"/>
    <property type="project" value="TreeGrafter"/>
</dbReference>
<feature type="domain" description="Alanine racemase N-terminal" evidence="1">
    <location>
        <begin position="18"/>
        <end position="189"/>
    </location>
</feature>
<dbReference type="Proteomes" id="UP000030437">
    <property type="component" value="Unassembled WGS sequence"/>
</dbReference>